<dbReference type="OrthoDB" id="2499658at2759"/>
<dbReference type="Proteomes" id="UP000242450">
    <property type="component" value="Chromosome 11"/>
</dbReference>
<dbReference type="EMBL" id="MKHE01000011">
    <property type="protein sequence ID" value="OWK10796.1"/>
    <property type="molecule type" value="Genomic_DNA"/>
</dbReference>
<accession>A0A212CXW6</accession>
<evidence type="ECO:0000313" key="1">
    <source>
        <dbReference type="EMBL" id="OWK10796.1"/>
    </source>
</evidence>
<protein>
    <submittedName>
        <fullName evidence="1">Uncharacterized protein</fullName>
    </submittedName>
</protein>
<name>A0A212CXW6_CEREH</name>
<proteinExistence type="predicted"/>
<dbReference type="AlphaFoldDB" id="A0A212CXW6"/>
<keyword evidence="2" id="KW-1185">Reference proteome</keyword>
<sequence>MLPGLISPDRALTALQPPGPLMEPLTKGSCGSQMAQTLLWKAKSSLSFGIQPLQTWPTKDPEVEAQVNL</sequence>
<comment type="caution">
    <text evidence="1">The sequence shown here is derived from an EMBL/GenBank/DDBJ whole genome shotgun (WGS) entry which is preliminary data.</text>
</comment>
<reference evidence="1 2" key="1">
    <citation type="journal article" date="2018" name="Mol. Genet. Genomics">
        <title>The red deer Cervus elaphus genome CerEla1.0: sequencing, annotating, genes, and chromosomes.</title>
        <authorList>
            <person name="Bana N.A."/>
            <person name="Nyiri A."/>
            <person name="Nagy J."/>
            <person name="Frank K."/>
            <person name="Nagy T."/>
            <person name="Steger V."/>
            <person name="Schiller M."/>
            <person name="Lakatos P."/>
            <person name="Sugar L."/>
            <person name="Horn P."/>
            <person name="Barta E."/>
            <person name="Orosz L."/>
        </authorList>
    </citation>
    <scope>NUCLEOTIDE SEQUENCE [LARGE SCALE GENOMIC DNA]</scope>
    <source>
        <strain evidence="1">Hungarian</strain>
    </source>
</reference>
<evidence type="ECO:0000313" key="2">
    <source>
        <dbReference type="Proteomes" id="UP000242450"/>
    </source>
</evidence>
<organism evidence="1 2">
    <name type="scientific">Cervus elaphus hippelaphus</name>
    <name type="common">European red deer</name>
    <dbReference type="NCBI Taxonomy" id="46360"/>
    <lineage>
        <taxon>Eukaryota</taxon>
        <taxon>Metazoa</taxon>
        <taxon>Chordata</taxon>
        <taxon>Craniata</taxon>
        <taxon>Vertebrata</taxon>
        <taxon>Euteleostomi</taxon>
        <taxon>Mammalia</taxon>
        <taxon>Eutheria</taxon>
        <taxon>Laurasiatheria</taxon>
        <taxon>Artiodactyla</taxon>
        <taxon>Ruminantia</taxon>
        <taxon>Pecora</taxon>
        <taxon>Cervidae</taxon>
        <taxon>Cervinae</taxon>
        <taxon>Cervus</taxon>
    </lineage>
</organism>
<gene>
    <name evidence="1" type="ORF">Celaphus_00005218</name>
</gene>